<evidence type="ECO:0000313" key="2">
    <source>
        <dbReference type="Proteomes" id="UP000624404"/>
    </source>
</evidence>
<dbReference type="AlphaFoldDB" id="A0A8H2ZRN7"/>
<proteinExistence type="predicted"/>
<dbReference type="Proteomes" id="UP000624404">
    <property type="component" value="Unassembled WGS sequence"/>
</dbReference>
<evidence type="ECO:0000313" key="1">
    <source>
        <dbReference type="EMBL" id="CAD6446096.1"/>
    </source>
</evidence>
<accession>A0A8H2ZRN7</accession>
<organism evidence="1 2">
    <name type="scientific">Sclerotinia trifoliorum</name>
    <dbReference type="NCBI Taxonomy" id="28548"/>
    <lineage>
        <taxon>Eukaryota</taxon>
        <taxon>Fungi</taxon>
        <taxon>Dikarya</taxon>
        <taxon>Ascomycota</taxon>
        <taxon>Pezizomycotina</taxon>
        <taxon>Leotiomycetes</taxon>
        <taxon>Helotiales</taxon>
        <taxon>Sclerotiniaceae</taxon>
        <taxon>Sclerotinia</taxon>
    </lineage>
</organism>
<comment type="caution">
    <text evidence="1">The sequence shown here is derived from an EMBL/GenBank/DDBJ whole genome shotgun (WGS) entry which is preliminary data.</text>
</comment>
<keyword evidence="2" id="KW-1185">Reference proteome</keyword>
<sequence length="96" mass="10845">MSRLLHTETIALTAAGQESNDIYERRYVASYLSPRIYSNLGPWYLKGGPANFTAGLFFHEIVDIVQLRGLTTEKDEFLKVLYGNFLPAATIQNIPH</sequence>
<gene>
    <name evidence="1" type="ORF">SCLTRI_LOCUS5809</name>
</gene>
<reference evidence="1" key="1">
    <citation type="submission" date="2020-10" db="EMBL/GenBank/DDBJ databases">
        <authorList>
            <person name="Kusch S."/>
        </authorList>
    </citation>
    <scope>NUCLEOTIDE SEQUENCE</scope>
    <source>
        <strain evidence="1">SwB9</strain>
    </source>
</reference>
<protein>
    <submittedName>
        <fullName evidence="1">6861b8f9-1889-4e87-aade-2baf21d00ca4</fullName>
    </submittedName>
</protein>
<dbReference type="EMBL" id="CAJHIA010000017">
    <property type="protein sequence ID" value="CAD6446096.1"/>
    <property type="molecule type" value="Genomic_DNA"/>
</dbReference>
<name>A0A8H2ZRN7_9HELO</name>